<dbReference type="InterPro" id="IPR004101">
    <property type="entry name" value="Mur_ligase_C"/>
</dbReference>
<evidence type="ECO:0000259" key="14">
    <source>
        <dbReference type="Pfam" id="PF08245"/>
    </source>
</evidence>
<dbReference type="RefSeq" id="WP_196398350.1">
    <property type="nucleotide sequence ID" value="NZ_JADNYM010000030.1"/>
</dbReference>
<dbReference type="PANTHER" id="PTHR43024:SF1">
    <property type="entry name" value="UDP-N-ACETYLMURAMOYL-TRIPEPTIDE--D-ALANYL-D-ALANINE LIGASE"/>
    <property type="match status" value="1"/>
</dbReference>
<dbReference type="Gene3D" id="3.90.190.20">
    <property type="entry name" value="Mur ligase, C-terminal domain"/>
    <property type="match status" value="1"/>
</dbReference>
<organism evidence="15 16">
    <name type="scientific">Arthrobacter terrae</name>
    <dbReference type="NCBI Taxonomy" id="2935737"/>
    <lineage>
        <taxon>Bacteria</taxon>
        <taxon>Bacillati</taxon>
        <taxon>Actinomycetota</taxon>
        <taxon>Actinomycetes</taxon>
        <taxon>Micrococcales</taxon>
        <taxon>Micrococcaceae</taxon>
        <taxon>Arthrobacter</taxon>
    </lineage>
</organism>
<evidence type="ECO:0000256" key="2">
    <source>
        <dbReference type="ARBA" id="ARBA00022598"/>
    </source>
</evidence>
<feature type="domain" description="Mur ligase C-terminal" evidence="13">
    <location>
        <begin position="352"/>
        <end position="482"/>
    </location>
</feature>
<keyword evidence="3 10" id="KW-0132">Cell division</keyword>
<dbReference type="GO" id="GO:0047480">
    <property type="term" value="F:UDP-N-acetylmuramoyl-tripeptide-D-alanyl-D-alanine ligase activity"/>
    <property type="evidence" value="ECO:0007669"/>
    <property type="project" value="UniProtKB-UniRule"/>
</dbReference>
<evidence type="ECO:0000256" key="7">
    <source>
        <dbReference type="ARBA" id="ARBA00022984"/>
    </source>
</evidence>
<feature type="binding site" evidence="10">
    <location>
        <begin position="120"/>
        <end position="126"/>
    </location>
    <ligand>
        <name>ATP</name>
        <dbReference type="ChEBI" id="CHEBI:30616"/>
    </ligand>
</feature>
<evidence type="ECO:0000256" key="8">
    <source>
        <dbReference type="ARBA" id="ARBA00023306"/>
    </source>
</evidence>
<keyword evidence="16" id="KW-1185">Reference proteome</keyword>
<evidence type="ECO:0000256" key="5">
    <source>
        <dbReference type="ARBA" id="ARBA00022840"/>
    </source>
</evidence>
<dbReference type="InterPro" id="IPR000713">
    <property type="entry name" value="Mur_ligase_N"/>
</dbReference>
<dbReference type="GO" id="GO:0009252">
    <property type="term" value="P:peptidoglycan biosynthetic process"/>
    <property type="evidence" value="ECO:0007669"/>
    <property type="project" value="UniProtKB-UniRule"/>
</dbReference>
<accession>A0A931G761</accession>
<dbReference type="GO" id="GO:0005737">
    <property type="term" value="C:cytoplasm"/>
    <property type="evidence" value="ECO:0007669"/>
    <property type="project" value="UniProtKB-SubCell"/>
</dbReference>
<keyword evidence="9 10" id="KW-0961">Cell wall biogenesis/degradation</keyword>
<evidence type="ECO:0000256" key="6">
    <source>
        <dbReference type="ARBA" id="ARBA00022960"/>
    </source>
</evidence>
<comment type="similarity">
    <text evidence="10">Belongs to the MurCDEF family. MurF subfamily.</text>
</comment>
<evidence type="ECO:0000313" key="15">
    <source>
        <dbReference type="EMBL" id="MBG0741415.1"/>
    </source>
</evidence>
<gene>
    <name evidence="10" type="primary">murF</name>
    <name evidence="15" type="ORF">IV500_18795</name>
</gene>
<comment type="function">
    <text evidence="10 11">Involved in cell wall formation. Catalyzes the final step in the synthesis of UDP-N-acetylmuramoyl-pentapeptide, the precursor of murein.</text>
</comment>
<evidence type="ECO:0000256" key="1">
    <source>
        <dbReference type="ARBA" id="ARBA00022490"/>
    </source>
</evidence>
<dbReference type="Gene3D" id="3.40.1390.10">
    <property type="entry name" value="MurE/MurF, N-terminal domain"/>
    <property type="match status" value="1"/>
</dbReference>
<dbReference type="Pfam" id="PF01225">
    <property type="entry name" value="Mur_ligase"/>
    <property type="match status" value="1"/>
</dbReference>
<proteinExistence type="inferred from homology"/>
<keyword evidence="1 10" id="KW-0963">Cytoplasm</keyword>
<dbReference type="Pfam" id="PF08245">
    <property type="entry name" value="Mur_ligase_M"/>
    <property type="match status" value="1"/>
</dbReference>
<keyword evidence="5 10" id="KW-0067">ATP-binding</keyword>
<dbReference type="NCBIfam" id="TIGR01143">
    <property type="entry name" value="murF"/>
    <property type="match status" value="1"/>
</dbReference>
<evidence type="ECO:0000259" key="12">
    <source>
        <dbReference type="Pfam" id="PF01225"/>
    </source>
</evidence>
<dbReference type="GO" id="GO:0008360">
    <property type="term" value="P:regulation of cell shape"/>
    <property type="evidence" value="ECO:0007669"/>
    <property type="project" value="UniProtKB-KW"/>
</dbReference>
<dbReference type="GO" id="GO:0051301">
    <property type="term" value="P:cell division"/>
    <property type="evidence" value="ECO:0007669"/>
    <property type="project" value="UniProtKB-KW"/>
</dbReference>
<feature type="domain" description="Mur ligase N-terminal catalytic" evidence="12">
    <location>
        <begin position="32"/>
        <end position="76"/>
    </location>
</feature>
<keyword evidence="8 10" id="KW-0131">Cell cycle</keyword>
<comment type="subcellular location">
    <subcellularLocation>
        <location evidence="10 11">Cytoplasm</location>
    </subcellularLocation>
</comment>
<dbReference type="SUPFAM" id="SSF53244">
    <property type="entry name" value="MurD-like peptide ligases, peptide-binding domain"/>
    <property type="match status" value="1"/>
</dbReference>
<protein>
    <recommendedName>
        <fullName evidence="10 11">UDP-N-acetylmuramoyl-tripeptide--D-alanyl-D-alanine ligase</fullName>
        <ecNumber evidence="10 11">6.3.2.10</ecNumber>
    </recommendedName>
    <alternativeName>
        <fullName evidence="10">D-alanyl-D-alanine-adding enzyme</fullName>
    </alternativeName>
</protein>
<dbReference type="SUPFAM" id="SSF53623">
    <property type="entry name" value="MurD-like peptide ligases, catalytic domain"/>
    <property type="match status" value="1"/>
</dbReference>
<reference evidence="15 16" key="1">
    <citation type="submission" date="2020-11" db="EMBL/GenBank/DDBJ databases">
        <title>Arthrobacter antarcticus sp. nov., isolated from Antarctic Soil.</title>
        <authorList>
            <person name="Li J."/>
        </authorList>
    </citation>
    <scope>NUCLEOTIDE SEQUENCE [LARGE SCALE GENOMIC DNA]</scope>
    <source>
        <strain evidence="15 16">Z1-20</strain>
    </source>
</reference>
<dbReference type="GO" id="GO:0005524">
    <property type="term" value="F:ATP binding"/>
    <property type="evidence" value="ECO:0007669"/>
    <property type="project" value="UniProtKB-UniRule"/>
</dbReference>
<dbReference type="HAMAP" id="MF_02019">
    <property type="entry name" value="MurF"/>
    <property type="match status" value="1"/>
</dbReference>
<feature type="domain" description="Mur ligase central" evidence="14">
    <location>
        <begin position="118"/>
        <end position="328"/>
    </location>
</feature>
<sequence>MIELTAAQLAALTHGHLTLTAEPGLVVGLGSIITDSRDAFPGCVYVAKPGESADGHDFISDAVAAGAILVLAEREVSDPMGRAYPAVVVADAVLALGAVAAEAVKMIRAAGELTVIGITGSAGKTTTKDLLANILSRLGPTVAPQGSYNGEVGVPLTVFGADISTRYLIIEMGATGIGHIEYLASLVKPDIGVVLGVGTAHVGGFGSIENTAQAKGELVEALSAGGTAVLNADDARVRAMASRTAARIVYFGTGDRPPGQNQGLVRGVDVTTNNEGQPEFTLQFPAEFSRTVETKANAVDADGTSWPITSGLLGLHHVSNLLAAAAAARAAGAPPAVIAQSLRGQKALSRWRMERTVRRDGVTIINDAYNANPDSMRAALRTLAELGRGSDGTEHRTWAVLGPMLELGPDSIHEHDAIGRVAVRLNISRLVVVGQQARAMHVAAVMEGSWGDESVFVADADAAYDLLCAELRPGDVVLVKSSNGAGLRFLGDRIALPTDGTDEGRTQIQ</sequence>
<keyword evidence="4 10" id="KW-0547">Nucleotide-binding</keyword>
<comment type="caution">
    <text evidence="15">The sequence shown here is derived from an EMBL/GenBank/DDBJ whole genome shotgun (WGS) entry which is preliminary data.</text>
</comment>
<dbReference type="PANTHER" id="PTHR43024">
    <property type="entry name" value="UDP-N-ACETYLMURAMOYL-TRIPEPTIDE--D-ALANYL-D-ALANINE LIGASE"/>
    <property type="match status" value="1"/>
</dbReference>
<dbReference type="InterPro" id="IPR035911">
    <property type="entry name" value="MurE/MurF_N"/>
</dbReference>
<keyword evidence="2 10" id="KW-0436">Ligase</keyword>
<evidence type="ECO:0000256" key="4">
    <source>
        <dbReference type="ARBA" id="ARBA00022741"/>
    </source>
</evidence>
<keyword evidence="7 10" id="KW-0573">Peptidoglycan synthesis</keyword>
<dbReference type="Pfam" id="PF02875">
    <property type="entry name" value="Mur_ligase_C"/>
    <property type="match status" value="1"/>
</dbReference>
<dbReference type="Proteomes" id="UP000655366">
    <property type="component" value="Unassembled WGS sequence"/>
</dbReference>
<comment type="pathway">
    <text evidence="10 11">Cell wall biogenesis; peptidoglycan biosynthesis.</text>
</comment>
<dbReference type="AlphaFoldDB" id="A0A931G761"/>
<dbReference type="InterPro" id="IPR036615">
    <property type="entry name" value="Mur_ligase_C_dom_sf"/>
</dbReference>
<evidence type="ECO:0000313" key="16">
    <source>
        <dbReference type="Proteomes" id="UP000655366"/>
    </source>
</evidence>
<evidence type="ECO:0000256" key="11">
    <source>
        <dbReference type="RuleBase" id="RU004136"/>
    </source>
</evidence>
<dbReference type="InterPro" id="IPR013221">
    <property type="entry name" value="Mur_ligase_cen"/>
</dbReference>
<dbReference type="InterPro" id="IPR005863">
    <property type="entry name" value="UDP-N-AcMur_synth"/>
</dbReference>
<dbReference type="EMBL" id="JADNYM010000030">
    <property type="protein sequence ID" value="MBG0741415.1"/>
    <property type="molecule type" value="Genomic_DNA"/>
</dbReference>
<dbReference type="InterPro" id="IPR036565">
    <property type="entry name" value="Mur-like_cat_sf"/>
</dbReference>
<keyword evidence="6 10" id="KW-0133">Cell shape</keyword>
<name>A0A931G761_9MICC</name>
<dbReference type="SUPFAM" id="SSF63418">
    <property type="entry name" value="MurE/MurF N-terminal domain"/>
    <property type="match status" value="1"/>
</dbReference>
<comment type="catalytic activity">
    <reaction evidence="10 11">
        <text>D-alanyl-D-alanine + UDP-N-acetyl-alpha-D-muramoyl-L-alanyl-gamma-D-glutamyl-meso-2,6-diaminopimelate + ATP = UDP-N-acetyl-alpha-D-muramoyl-L-alanyl-gamma-D-glutamyl-meso-2,6-diaminopimeloyl-D-alanyl-D-alanine + ADP + phosphate + H(+)</text>
        <dbReference type="Rhea" id="RHEA:28374"/>
        <dbReference type="ChEBI" id="CHEBI:15378"/>
        <dbReference type="ChEBI" id="CHEBI:30616"/>
        <dbReference type="ChEBI" id="CHEBI:43474"/>
        <dbReference type="ChEBI" id="CHEBI:57822"/>
        <dbReference type="ChEBI" id="CHEBI:61386"/>
        <dbReference type="ChEBI" id="CHEBI:83905"/>
        <dbReference type="ChEBI" id="CHEBI:456216"/>
        <dbReference type="EC" id="6.3.2.10"/>
    </reaction>
</comment>
<dbReference type="Gene3D" id="3.40.1190.10">
    <property type="entry name" value="Mur-like, catalytic domain"/>
    <property type="match status" value="1"/>
</dbReference>
<dbReference type="GO" id="GO:0071555">
    <property type="term" value="P:cell wall organization"/>
    <property type="evidence" value="ECO:0007669"/>
    <property type="project" value="UniProtKB-KW"/>
</dbReference>
<evidence type="ECO:0000256" key="9">
    <source>
        <dbReference type="ARBA" id="ARBA00023316"/>
    </source>
</evidence>
<evidence type="ECO:0000256" key="3">
    <source>
        <dbReference type="ARBA" id="ARBA00022618"/>
    </source>
</evidence>
<evidence type="ECO:0000256" key="10">
    <source>
        <dbReference type="HAMAP-Rule" id="MF_02019"/>
    </source>
</evidence>
<evidence type="ECO:0000259" key="13">
    <source>
        <dbReference type="Pfam" id="PF02875"/>
    </source>
</evidence>
<dbReference type="EC" id="6.3.2.10" evidence="10 11"/>
<dbReference type="InterPro" id="IPR051046">
    <property type="entry name" value="MurCDEF_CellWall_CoF430Synth"/>
</dbReference>